<keyword evidence="6" id="KW-0862">Zinc</keyword>
<evidence type="ECO:0000256" key="8">
    <source>
        <dbReference type="SAM" id="MobiDB-lite"/>
    </source>
</evidence>
<evidence type="ECO:0000256" key="7">
    <source>
        <dbReference type="ARBA" id="ARBA00023242"/>
    </source>
</evidence>
<keyword evidence="4" id="KW-0677">Repeat</keyword>
<dbReference type="OrthoDB" id="438553at2759"/>
<evidence type="ECO:0000256" key="3">
    <source>
        <dbReference type="ARBA" id="ARBA00022723"/>
    </source>
</evidence>
<gene>
    <name evidence="9" type="primary">NAB2</name>
    <name evidence="9" type="ORF">DNF11_3027</name>
</gene>
<dbReference type="STRING" id="425264.A0A3G2SC58"/>
<dbReference type="Proteomes" id="UP000269793">
    <property type="component" value="Chromosome V"/>
</dbReference>
<name>A0A3G2SC58_MALR7</name>
<dbReference type="GO" id="GO:0043488">
    <property type="term" value="P:regulation of mRNA stability"/>
    <property type="evidence" value="ECO:0007669"/>
    <property type="project" value="InterPro"/>
</dbReference>
<feature type="region of interest" description="Disordered" evidence="8">
    <location>
        <begin position="87"/>
        <end position="157"/>
    </location>
</feature>
<evidence type="ECO:0000256" key="4">
    <source>
        <dbReference type="ARBA" id="ARBA00022737"/>
    </source>
</evidence>
<accession>A0A3G2SC58</accession>
<evidence type="ECO:0000256" key="5">
    <source>
        <dbReference type="ARBA" id="ARBA00022771"/>
    </source>
</evidence>
<keyword evidence="7" id="KW-0539">Nucleus</keyword>
<reference evidence="9 10" key="1">
    <citation type="submission" date="2018-10" db="EMBL/GenBank/DDBJ databases">
        <title>Complete genome sequence of Malassezia restricta CBS 7877.</title>
        <authorList>
            <person name="Morand S.C."/>
            <person name="Bertignac M."/>
            <person name="Iltis A."/>
            <person name="Kolder I."/>
            <person name="Pirovano W."/>
            <person name="Jourdain R."/>
            <person name="Clavaud C."/>
        </authorList>
    </citation>
    <scope>NUCLEOTIDE SEQUENCE [LARGE SCALE GENOMIC DNA]</scope>
    <source>
        <strain evidence="9 10">CBS 7877</strain>
    </source>
</reference>
<comment type="subcellular location">
    <subcellularLocation>
        <location evidence="1">Nucleus</location>
    </subcellularLocation>
</comment>
<dbReference type="PANTHER" id="PTHR14738">
    <property type="entry name" value="ZINC FINGER CCCH DOMAIN-CONTAINING PROTEIN 14"/>
    <property type="match status" value="1"/>
</dbReference>
<dbReference type="EMBL" id="CP033152">
    <property type="protein sequence ID" value="AYO43977.1"/>
    <property type="molecule type" value="Genomic_DNA"/>
</dbReference>
<dbReference type="Gene3D" id="4.10.1000.40">
    <property type="match status" value="2"/>
</dbReference>
<organism evidence="9 10">
    <name type="scientific">Malassezia restricta (strain ATCC 96810 / NBRC 103918 / CBS 7877)</name>
    <name type="common">Seborrheic dermatitis infection agent</name>
    <dbReference type="NCBI Taxonomy" id="425264"/>
    <lineage>
        <taxon>Eukaryota</taxon>
        <taxon>Fungi</taxon>
        <taxon>Dikarya</taxon>
        <taxon>Basidiomycota</taxon>
        <taxon>Ustilaginomycotina</taxon>
        <taxon>Malasseziomycetes</taxon>
        <taxon>Malasseziales</taxon>
        <taxon>Malasseziaceae</taxon>
        <taxon>Malassezia</taxon>
    </lineage>
</organism>
<dbReference type="InterPro" id="IPR043094">
    <property type="entry name" value="Nab2/ZC3H14_N_sf"/>
</dbReference>
<dbReference type="AlphaFoldDB" id="A0A3G2SC58"/>
<dbReference type="Gene3D" id="1.10.340.40">
    <property type="entry name" value="Nuclear abundant poly(A) RNA-bind protein 2, N-terminal domain"/>
    <property type="match status" value="1"/>
</dbReference>
<proteinExistence type="inferred from homology"/>
<evidence type="ECO:0000313" key="9">
    <source>
        <dbReference type="EMBL" id="AYO43977.1"/>
    </source>
</evidence>
<dbReference type="Pfam" id="PF14608">
    <property type="entry name" value="zf-CCCH_2"/>
    <property type="match status" value="4"/>
</dbReference>
<keyword evidence="5" id="KW-0863">Zinc-finger</keyword>
<evidence type="ECO:0000256" key="6">
    <source>
        <dbReference type="ARBA" id="ARBA00022833"/>
    </source>
</evidence>
<dbReference type="PANTHER" id="PTHR14738:SF29">
    <property type="entry name" value="ZINC FINGER CCCH DOMAIN-CONTAINING PROTEIN 14"/>
    <property type="match status" value="1"/>
</dbReference>
<keyword evidence="3" id="KW-0479">Metal-binding</keyword>
<sequence>MSESLELELGTPQASRIQEGVQNVLVEHDLAMKDDTVMAEYVTVMMANRKGPDMIAEELRELIGGELDASITQKIWKCACDVLSPPKTHAQERARSASPPPPPQPESTEQRTKDRWNDQKPARTKKKRSERNERRENADEKPASVSILGRAGVPDPRAEPFMPMPPPLAAMAAMAAMSGGPSLFSRLDPMMPDNPPPMPGAGLTTMPSSVPRDMAAFPHAPAQSALCRWSLQCTNPMCEYSHPSPANAGRGGDPSALVLRTDACEHGAECTDKECVLSHVSPAVGFIKARGSVPPPSMPTLAGVPCKFQQQCLNPACTYLHYDAMGRIVPPPGQGNAIPCRFGSACTRPDCVYSHPPKSQVPCRYGSGCTRPGCFYTHPQDAPLRPTSDRLKAFATEDPDCERIVPEEQAAAGVST</sequence>
<evidence type="ECO:0000256" key="2">
    <source>
        <dbReference type="ARBA" id="ARBA00008423"/>
    </source>
</evidence>
<protein>
    <submittedName>
        <fullName evidence="9">Nuclear polyadenylated RNA-binding protein NAB2</fullName>
    </submittedName>
</protein>
<dbReference type="GO" id="GO:0005634">
    <property type="term" value="C:nucleus"/>
    <property type="evidence" value="ECO:0007669"/>
    <property type="project" value="UniProtKB-SubCell"/>
</dbReference>
<keyword evidence="10" id="KW-1185">Reference proteome</keyword>
<feature type="compositionally biased region" description="Basic and acidic residues" evidence="8">
    <location>
        <begin position="130"/>
        <end position="142"/>
    </location>
</feature>
<dbReference type="GO" id="GO:0008270">
    <property type="term" value="F:zinc ion binding"/>
    <property type="evidence" value="ECO:0007669"/>
    <property type="project" value="UniProtKB-KW"/>
</dbReference>
<feature type="compositionally biased region" description="Basic and acidic residues" evidence="8">
    <location>
        <begin position="108"/>
        <end position="121"/>
    </location>
</feature>
<evidence type="ECO:0000256" key="1">
    <source>
        <dbReference type="ARBA" id="ARBA00004123"/>
    </source>
</evidence>
<dbReference type="InterPro" id="IPR040366">
    <property type="entry name" value="Nab2/ZC3H14"/>
</dbReference>
<dbReference type="GO" id="GO:0005737">
    <property type="term" value="C:cytoplasm"/>
    <property type="evidence" value="ECO:0007669"/>
    <property type="project" value="TreeGrafter"/>
</dbReference>
<comment type="similarity">
    <text evidence="2">Belongs to the ZC3H14 family.</text>
</comment>
<dbReference type="GO" id="GO:0008143">
    <property type="term" value="F:poly(A) binding"/>
    <property type="evidence" value="ECO:0007669"/>
    <property type="project" value="InterPro"/>
</dbReference>
<evidence type="ECO:0000313" key="10">
    <source>
        <dbReference type="Proteomes" id="UP000269793"/>
    </source>
</evidence>
<dbReference type="VEuPathDB" id="FungiDB:DNF11_3027"/>